<dbReference type="SUPFAM" id="SSF53474">
    <property type="entry name" value="alpha/beta-Hydrolases"/>
    <property type="match status" value="1"/>
</dbReference>
<dbReference type="EMBL" id="JASVWF010000006">
    <property type="protein sequence ID" value="MDL5159031.1"/>
    <property type="molecule type" value="Genomic_DNA"/>
</dbReference>
<evidence type="ECO:0000313" key="2">
    <source>
        <dbReference type="EMBL" id="MDL5159031.1"/>
    </source>
</evidence>
<accession>A0ABT7MED8</accession>
<dbReference type="InterPro" id="IPR022742">
    <property type="entry name" value="Hydrolase_4"/>
</dbReference>
<organism evidence="2 3">
    <name type="scientific">Actinomycetospora termitidis</name>
    <dbReference type="NCBI Taxonomy" id="3053470"/>
    <lineage>
        <taxon>Bacteria</taxon>
        <taxon>Bacillati</taxon>
        <taxon>Actinomycetota</taxon>
        <taxon>Actinomycetes</taxon>
        <taxon>Pseudonocardiales</taxon>
        <taxon>Pseudonocardiaceae</taxon>
        <taxon>Actinomycetospora</taxon>
    </lineage>
</organism>
<dbReference type="Proteomes" id="UP001231924">
    <property type="component" value="Unassembled WGS sequence"/>
</dbReference>
<dbReference type="InterPro" id="IPR029058">
    <property type="entry name" value="AB_hydrolase_fold"/>
</dbReference>
<dbReference type="GO" id="GO:0016787">
    <property type="term" value="F:hydrolase activity"/>
    <property type="evidence" value="ECO:0007669"/>
    <property type="project" value="UniProtKB-KW"/>
</dbReference>
<dbReference type="Pfam" id="PF12146">
    <property type="entry name" value="Hydrolase_4"/>
    <property type="match status" value="1"/>
</dbReference>
<reference evidence="2 3" key="1">
    <citation type="submission" date="2023-06" db="EMBL/GenBank/DDBJ databases">
        <title>Actinomycetospora Odt1-22.</title>
        <authorList>
            <person name="Supong K."/>
        </authorList>
    </citation>
    <scope>NUCLEOTIDE SEQUENCE [LARGE SCALE GENOMIC DNA]</scope>
    <source>
        <strain evidence="2 3">Odt1-22</strain>
    </source>
</reference>
<comment type="caution">
    <text evidence="2">The sequence shown here is derived from an EMBL/GenBank/DDBJ whole genome shotgun (WGS) entry which is preliminary data.</text>
</comment>
<dbReference type="PANTHER" id="PTHR12277">
    <property type="entry name" value="ALPHA/BETA HYDROLASE DOMAIN-CONTAINING PROTEIN"/>
    <property type="match status" value="1"/>
</dbReference>
<gene>
    <name evidence="2" type="ORF">QRT03_23895</name>
</gene>
<dbReference type="RefSeq" id="WP_286055598.1">
    <property type="nucleotide sequence ID" value="NZ_JASVWF010000006.1"/>
</dbReference>
<evidence type="ECO:0000259" key="1">
    <source>
        <dbReference type="Pfam" id="PF12146"/>
    </source>
</evidence>
<keyword evidence="3" id="KW-1185">Reference proteome</keyword>
<proteinExistence type="predicted"/>
<keyword evidence="2" id="KW-0378">Hydrolase</keyword>
<dbReference type="PANTHER" id="PTHR12277:SF79">
    <property type="entry name" value="XAA-PRO DIPEPTIDYL-PEPTIDASE-RELATED"/>
    <property type="match status" value="1"/>
</dbReference>
<sequence>MFVIAGTMGAVVLLLNAGLWLGQRRLIYLPEIGPVPAAATVLPGARDVVLETADGTALGAWFVPAEGPRREVTVLVANGNAGDRSLRAPLAAALRAEGLDVLLFDYRGYGDSTGSPSEEGLAADARAAHQHLVTKRAVLPQRTILLGESLGAGVTARLATEVPVGGMVLRSPFTDLAAVAERLYPVVPVRLLLADRFPVADLVARADVPTTVVLGEGDRIIPPALSRAVADAAGADVVAVPGADHNDAVLGHGPAVVGAVVRLADALDRPAG</sequence>
<dbReference type="Gene3D" id="3.40.50.1820">
    <property type="entry name" value="alpha/beta hydrolase"/>
    <property type="match status" value="1"/>
</dbReference>
<evidence type="ECO:0000313" key="3">
    <source>
        <dbReference type="Proteomes" id="UP001231924"/>
    </source>
</evidence>
<name>A0ABT7MED8_9PSEU</name>
<protein>
    <submittedName>
        <fullName evidence="2">Alpha/beta hydrolase</fullName>
    </submittedName>
</protein>
<feature type="domain" description="Serine aminopeptidase S33" evidence="1">
    <location>
        <begin position="73"/>
        <end position="178"/>
    </location>
</feature>